<dbReference type="PANTHER" id="PTHR43289:SF34">
    <property type="entry name" value="SERINE_THREONINE-PROTEIN KINASE YBDM-RELATED"/>
    <property type="match status" value="1"/>
</dbReference>
<dbReference type="EMBL" id="BMMZ01000011">
    <property type="protein sequence ID" value="GGL75832.1"/>
    <property type="molecule type" value="Genomic_DNA"/>
</dbReference>
<keyword evidence="14" id="KW-1185">Reference proteome</keyword>
<keyword evidence="3" id="KW-0808">Transferase</keyword>
<dbReference type="AlphaFoldDB" id="A0A917SGH7"/>
<dbReference type="PROSITE" id="PS51178">
    <property type="entry name" value="PASTA"/>
    <property type="match status" value="4"/>
</dbReference>
<evidence type="ECO:0000313" key="13">
    <source>
        <dbReference type="EMBL" id="GGL75832.1"/>
    </source>
</evidence>
<evidence type="ECO:0000256" key="7">
    <source>
        <dbReference type="ARBA" id="ARBA00047899"/>
    </source>
</evidence>
<dbReference type="InterPro" id="IPR005543">
    <property type="entry name" value="PASTA_dom"/>
</dbReference>
<dbReference type="Gene3D" id="3.30.10.20">
    <property type="match status" value="4"/>
</dbReference>
<evidence type="ECO:0000256" key="6">
    <source>
        <dbReference type="ARBA" id="ARBA00022840"/>
    </source>
</evidence>
<dbReference type="PROSITE" id="PS50011">
    <property type="entry name" value="PROTEIN_KINASE_DOM"/>
    <property type="match status" value="1"/>
</dbReference>
<comment type="caution">
    <text evidence="13">The sequence shown here is derived from an EMBL/GenBank/DDBJ whole genome shotgun (WGS) entry which is preliminary data.</text>
</comment>
<name>A0A917SGH7_9ACTN</name>
<evidence type="ECO:0000259" key="12">
    <source>
        <dbReference type="PROSITE" id="PS51178"/>
    </source>
</evidence>
<feature type="domain" description="PASTA" evidence="12">
    <location>
        <begin position="590"/>
        <end position="655"/>
    </location>
</feature>
<evidence type="ECO:0000256" key="2">
    <source>
        <dbReference type="ARBA" id="ARBA00022527"/>
    </source>
</evidence>
<dbReference type="Gene3D" id="1.10.510.10">
    <property type="entry name" value="Transferase(Phosphotransferase) domain 1"/>
    <property type="match status" value="1"/>
</dbReference>
<feature type="domain" description="Protein kinase" evidence="11">
    <location>
        <begin position="18"/>
        <end position="284"/>
    </location>
</feature>
<evidence type="ECO:0000256" key="8">
    <source>
        <dbReference type="ARBA" id="ARBA00048679"/>
    </source>
</evidence>
<dbReference type="EC" id="2.7.11.1" evidence="1"/>
<keyword evidence="2 13" id="KW-0723">Serine/threonine-protein kinase</keyword>
<dbReference type="SMART" id="SM00740">
    <property type="entry name" value="PASTA"/>
    <property type="match status" value="4"/>
</dbReference>
<comment type="catalytic activity">
    <reaction evidence="7">
        <text>L-threonyl-[protein] + ATP = O-phospho-L-threonyl-[protein] + ADP + H(+)</text>
        <dbReference type="Rhea" id="RHEA:46608"/>
        <dbReference type="Rhea" id="RHEA-COMP:11060"/>
        <dbReference type="Rhea" id="RHEA-COMP:11605"/>
        <dbReference type="ChEBI" id="CHEBI:15378"/>
        <dbReference type="ChEBI" id="CHEBI:30013"/>
        <dbReference type="ChEBI" id="CHEBI:30616"/>
        <dbReference type="ChEBI" id="CHEBI:61977"/>
        <dbReference type="ChEBI" id="CHEBI:456216"/>
        <dbReference type="EC" id="2.7.11.1"/>
    </reaction>
</comment>
<keyword evidence="5 13" id="KW-0418">Kinase</keyword>
<organism evidence="13 14">
    <name type="scientific">Microlunatus endophyticus</name>
    <dbReference type="NCBI Taxonomy" id="1716077"/>
    <lineage>
        <taxon>Bacteria</taxon>
        <taxon>Bacillati</taxon>
        <taxon>Actinomycetota</taxon>
        <taxon>Actinomycetes</taxon>
        <taxon>Propionibacteriales</taxon>
        <taxon>Propionibacteriaceae</taxon>
        <taxon>Microlunatus</taxon>
    </lineage>
</organism>
<dbReference type="FunFam" id="1.10.510.10:FF:000021">
    <property type="entry name" value="Serine/threonine protein kinase"/>
    <property type="match status" value="1"/>
</dbReference>
<evidence type="ECO:0000259" key="11">
    <source>
        <dbReference type="PROSITE" id="PS50011"/>
    </source>
</evidence>
<dbReference type="InterPro" id="IPR011009">
    <property type="entry name" value="Kinase-like_dom_sf"/>
</dbReference>
<feature type="compositionally biased region" description="Polar residues" evidence="9">
    <location>
        <begin position="398"/>
        <end position="407"/>
    </location>
</feature>
<comment type="catalytic activity">
    <reaction evidence="8">
        <text>L-seryl-[protein] + ATP = O-phospho-L-seryl-[protein] + ADP + H(+)</text>
        <dbReference type="Rhea" id="RHEA:17989"/>
        <dbReference type="Rhea" id="RHEA-COMP:9863"/>
        <dbReference type="Rhea" id="RHEA-COMP:11604"/>
        <dbReference type="ChEBI" id="CHEBI:15378"/>
        <dbReference type="ChEBI" id="CHEBI:29999"/>
        <dbReference type="ChEBI" id="CHEBI:30616"/>
        <dbReference type="ChEBI" id="CHEBI:83421"/>
        <dbReference type="ChEBI" id="CHEBI:456216"/>
        <dbReference type="EC" id="2.7.11.1"/>
    </reaction>
</comment>
<feature type="compositionally biased region" description="Acidic residues" evidence="9">
    <location>
        <begin position="369"/>
        <end position="382"/>
    </location>
</feature>
<dbReference type="GO" id="GO:0045717">
    <property type="term" value="P:negative regulation of fatty acid biosynthetic process"/>
    <property type="evidence" value="ECO:0007669"/>
    <property type="project" value="UniProtKB-ARBA"/>
</dbReference>
<dbReference type="InterPro" id="IPR000719">
    <property type="entry name" value="Prot_kinase_dom"/>
</dbReference>
<feature type="compositionally biased region" description="Low complexity" evidence="9">
    <location>
        <begin position="348"/>
        <end position="361"/>
    </location>
</feature>
<keyword evidence="10" id="KW-1133">Transmembrane helix</keyword>
<dbReference type="GO" id="GO:0004674">
    <property type="term" value="F:protein serine/threonine kinase activity"/>
    <property type="evidence" value="ECO:0007669"/>
    <property type="project" value="UniProtKB-KW"/>
</dbReference>
<accession>A0A917SGH7</accession>
<dbReference type="PROSITE" id="PS00108">
    <property type="entry name" value="PROTEIN_KINASE_ST"/>
    <property type="match status" value="1"/>
</dbReference>
<reference evidence="13" key="2">
    <citation type="submission" date="2020-09" db="EMBL/GenBank/DDBJ databases">
        <authorList>
            <person name="Sun Q."/>
            <person name="Zhou Y."/>
        </authorList>
    </citation>
    <scope>NUCLEOTIDE SEQUENCE</scope>
    <source>
        <strain evidence="13">CGMCC 4.7306</strain>
    </source>
</reference>
<dbReference type="InterPro" id="IPR008271">
    <property type="entry name" value="Ser/Thr_kinase_AS"/>
</dbReference>
<evidence type="ECO:0000256" key="9">
    <source>
        <dbReference type="SAM" id="MobiDB-lite"/>
    </source>
</evidence>
<evidence type="ECO:0000256" key="1">
    <source>
        <dbReference type="ARBA" id="ARBA00012513"/>
    </source>
</evidence>
<reference evidence="13" key="1">
    <citation type="journal article" date="2014" name="Int. J. Syst. Evol. Microbiol.">
        <title>Complete genome sequence of Corynebacterium casei LMG S-19264T (=DSM 44701T), isolated from a smear-ripened cheese.</title>
        <authorList>
            <consortium name="US DOE Joint Genome Institute (JGI-PGF)"/>
            <person name="Walter F."/>
            <person name="Albersmeier A."/>
            <person name="Kalinowski J."/>
            <person name="Ruckert C."/>
        </authorList>
    </citation>
    <scope>NUCLEOTIDE SEQUENCE</scope>
    <source>
        <strain evidence="13">CGMCC 4.7306</strain>
    </source>
</reference>
<feature type="domain" description="PASTA" evidence="12">
    <location>
        <begin position="459"/>
        <end position="521"/>
    </location>
</feature>
<keyword evidence="10" id="KW-0812">Transmembrane</keyword>
<keyword evidence="4" id="KW-0547">Nucleotide-binding</keyword>
<dbReference type="Pfam" id="PF03793">
    <property type="entry name" value="PASTA"/>
    <property type="match status" value="4"/>
</dbReference>
<dbReference type="SUPFAM" id="SSF56112">
    <property type="entry name" value="Protein kinase-like (PK-like)"/>
    <property type="match status" value="1"/>
</dbReference>
<protein>
    <recommendedName>
        <fullName evidence="1">non-specific serine/threonine protein kinase</fullName>
        <ecNumber evidence="1">2.7.11.1</ecNumber>
    </recommendedName>
</protein>
<feature type="region of interest" description="Disordered" evidence="9">
    <location>
        <begin position="341"/>
        <end position="427"/>
    </location>
</feature>
<feature type="domain" description="PASTA" evidence="12">
    <location>
        <begin position="656"/>
        <end position="721"/>
    </location>
</feature>
<feature type="transmembrane region" description="Helical" evidence="10">
    <location>
        <begin position="433"/>
        <end position="453"/>
    </location>
</feature>
<dbReference type="FunFam" id="3.30.200.20:FF:000035">
    <property type="entry name" value="Serine/threonine protein kinase Stk1"/>
    <property type="match status" value="1"/>
</dbReference>
<dbReference type="Proteomes" id="UP000613840">
    <property type="component" value="Unassembled WGS sequence"/>
</dbReference>
<gene>
    <name evidence="13" type="ORF">GCM10011575_37540</name>
</gene>
<dbReference type="Gene3D" id="3.30.200.20">
    <property type="entry name" value="Phosphorylase Kinase, domain 1"/>
    <property type="match status" value="1"/>
</dbReference>
<evidence type="ECO:0000256" key="3">
    <source>
        <dbReference type="ARBA" id="ARBA00022679"/>
    </source>
</evidence>
<dbReference type="Pfam" id="PF00069">
    <property type="entry name" value="Pkinase"/>
    <property type="match status" value="1"/>
</dbReference>
<dbReference type="PANTHER" id="PTHR43289">
    <property type="entry name" value="MITOGEN-ACTIVATED PROTEIN KINASE KINASE KINASE 20-RELATED"/>
    <property type="match status" value="1"/>
</dbReference>
<feature type="domain" description="PASTA" evidence="12">
    <location>
        <begin position="522"/>
        <end position="589"/>
    </location>
</feature>
<evidence type="ECO:0000256" key="5">
    <source>
        <dbReference type="ARBA" id="ARBA00022777"/>
    </source>
</evidence>
<dbReference type="CDD" id="cd06577">
    <property type="entry name" value="PASTA_pknB"/>
    <property type="match status" value="4"/>
</dbReference>
<sequence>MTMSTSDPLVGRVLDRRYQIIERVARGGMATVYRANDTRLDRIVACKVMHVGLGDDEDFTRKFDREARAAARLSHPNVVSVFDQGNDLGRPYIVMELVEGRTLRSVIAREAPLNPLRALALIEPVLSALAAAHDAGLVHRDVKPENVLISDRGQLKVGDFGLARAVTGQTSTATAGLLIGTVSYLPPELVLTGKADARSDVYSAGVVLFELLTGRKPHTGETPIQVAYAHVHNDVPAPSSLPTAGPIPDYLDGLIARATARNADARPHDARVMLTQVRRVKSALQAGIPADPELTEDLTVPLRTLRLHAEAAGRPADAAELEDGWAPTTAIAADIEAAISEDSGDPVTGDAADSAASSGTGRPSRVTYVDDEYVDDEPPTVDEPEHTPTDIRFLSRPSAPSRTSQLPGQLPAQVRPVPPNRPRHPSRHRARGWVALIIVLVLAALAGVGVWYYTKGRFTTTPGLTSLPQTKASSIAKESGFTVSSSQSYSETVPKGEVIQTKPRPGGQILRGAKIQLIVSRGPERYPMPKIVGLSEDDAKAALGKGHFDVGSIGKKYSESVDKGKVLSASDDPGTELKRDTKINFVVSAGRQPIAITDYTGKDADSAAAALKKAGFSVAVSSQYSDSVPAGSVISQSPKDGTGFRHDHIKLIKSLGPEMVEVPNVKSMGVQAAKQVLQQKGFKVATSHSSILWLGLGYVASTDPKAGTSAPKGSTITLNLV</sequence>
<keyword evidence="6" id="KW-0067">ATP-binding</keyword>
<dbReference type="NCBIfam" id="NF033483">
    <property type="entry name" value="PknB_PASTA_kin"/>
    <property type="match status" value="1"/>
</dbReference>
<proteinExistence type="predicted"/>
<keyword evidence="10" id="KW-0472">Membrane</keyword>
<evidence type="ECO:0000256" key="4">
    <source>
        <dbReference type="ARBA" id="ARBA00022741"/>
    </source>
</evidence>
<dbReference type="SMART" id="SM00220">
    <property type="entry name" value="S_TKc"/>
    <property type="match status" value="1"/>
</dbReference>
<evidence type="ECO:0000313" key="14">
    <source>
        <dbReference type="Proteomes" id="UP000613840"/>
    </source>
</evidence>
<evidence type="ECO:0000256" key="10">
    <source>
        <dbReference type="SAM" id="Phobius"/>
    </source>
</evidence>
<dbReference type="GO" id="GO:0005524">
    <property type="term" value="F:ATP binding"/>
    <property type="evidence" value="ECO:0007669"/>
    <property type="project" value="UniProtKB-KW"/>
</dbReference>
<dbReference type="CDD" id="cd14014">
    <property type="entry name" value="STKc_PknB_like"/>
    <property type="match status" value="1"/>
</dbReference>